<dbReference type="STRING" id="289078.A0A2X0LAF2"/>
<name>A0A2X0LAF2_9BASI</name>
<dbReference type="Pfam" id="PF08635">
    <property type="entry name" value="ox_reductase_C"/>
    <property type="match status" value="1"/>
</dbReference>
<feature type="domain" description="Gfo/Idh/MocA-like oxidoreductase N-terminal" evidence="2">
    <location>
        <begin position="81"/>
        <end position="207"/>
    </location>
</feature>
<evidence type="ECO:0000313" key="5">
    <source>
        <dbReference type="Proteomes" id="UP000249723"/>
    </source>
</evidence>
<proteinExistence type="predicted"/>
<dbReference type="Gene3D" id="3.40.50.720">
    <property type="entry name" value="NAD(P)-binding Rossmann-like Domain"/>
    <property type="match status" value="1"/>
</dbReference>
<protein>
    <submittedName>
        <fullName evidence="4">BZ3500_MvSof-1268-A1-R1_Chr8-1g09878 protein</fullName>
    </submittedName>
</protein>
<dbReference type="InterPro" id="IPR036291">
    <property type="entry name" value="NAD(P)-bd_dom_sf"/>
</dbReference>
<accession>A0A2X0LAF2</accession>
<dbReference type="AlphaFoldDB" id="A0A2X0LAF2"/>
<feature type="region of interest" description="Disordered" evidence="1">
    <location>
        <begin position="439"/>
        <end position="458"/>
    </location>
</feature>
<dbReference type="SUPFAM" id="SSF55347">
    <property type="entry name" value="Glyceraldehyde-3-phosphate dehydrogenase-like, C-terminal domain"/>
    <property type="match status" value="1"/>
</dbReference>
<evidence type="ECO:0000259" key="3">
    <source>
        <dbReference type="Pfam" id="PF08635"/>
    </source>
</evidence>
<dbReference type="Proteomes" id="UP000249723">
    <property type="component" value="Unassembled WGS sequence"/>
</dbReference>
<dbReference type="EMBL" id="FMWP01000087">
    <property type="protein sequence ID" value="SCZ95911.1"/>
    <property type="molecule type" value="Genomic_DNA"/>
</dbReference>
<evidence type="ECO:0000259" key="2">
    <source>
        <dbReference type="Pfam" id="PF01408"/>
    </source>
</evidence>
<dbReference type="PANTHER" id="PTHR43249">
    <property type="entry name" value="UDP-N-ACETYL-2-AMINO-2-DEOXY-D-GLUCURONATE OXIDASE"/>
    <property type="match status" value="1"/>
</dbReference>
<dbReference type="Gene3D" id="3.30.360.10">
    <property type="entry name" value="Dihydrodipicolinate Reductase, domain 2"/>
    <property type="match status" value="1"/>
</dbReference>
<evidence type="ECO:0000313" key="4">
    <source>
        <dbReference type="EMBL" id="SCZ95911.1"/>
    </source>
</evidence>
<gene>
    <name evidence="4" type="ORF">BZ3500_MVSOF-1268-A1-R1_CHR8-1G09878</name>
</gene>
<dbReference type="InterPro" id="IPR013944">
    <property type="entry name" value="OxRdtase_put_C"/>
</dbReference>
<dbReference type="SUPFAM" id="SSF51735">
    <property type="entry name" value="NAD(P)-binding Rossmann-fold domains"/>
    <property type="match status" value="1"/>
</dbReference>
<organism evidence="4 5">
    <name type="scientific">Microbotryum saponariae</name>
    <dbReference type="NCBI Taxonomy" id="289078"/>
    <lineage>
        <taxon>Eukaryota</taxon>
        <taxon>Fungi</taxon>
        <taxon>Dikarya</taxon>
        <taxon>Basidiomycota</taxon>
        <taxon>Pucciniomycotina</taxon>
        <taxon>Microbotryomycetes</taxon>
        <taxon>Microbotryales</taxon>
        <taxon>Microbotryaceae</taxon>
        <taxon>Microbotryum</taxon>
    </lineage>
</organism>
<dbReference type="GO" id="GO:0000166">
    <property type="term" value="F:nucleotide binding"/>
    <property type="evidence" value="ECO:0007669"/>
    <property type="project" value="InterPro"/>
</dbReference>
<dbReference type="OrthoDB" id="10250282at2759"/>
<dbReference type="InterPro" id="IPR052515">
    <property type="entry name" value="Gfo/Idh/MocA_Oxidoreductase"/>
</dbReference>
<sequence length="458" mass="50748">MESRRRSSVRRPSIAADRLGPMTMSKPPKAGGNFNLVFVGAGNINFVRIRFSGHGPASCHDTAAAKEGSDEGPWDHSFRLEHKLGPRLKVVAIIDPNAATAEAVLDRKRSSFVVSAYQDTRICKDLDEFVSTMSEDERPHAFIVGSPPAFRGSLQPGKDIEVQILKAFPNKTPALFIEKPISTGSVEDAVEVSRMLVDSKTVVSVGYFLRYLKVVQKMRSIIEDNDLHVMATVARYISSYAKIAKPAWWMKSRDCGPIVEQATHFIDLSRYFGGDVEMDSVQAHALEWYEEAGELSVIPVDEGKIAEDDRIPRVTSATWKYKTGAVGSLTHALVLQGTKYSTELEIYADGYQLRLIDPYNAPQLRVRHPGVDDEEVHTFSGDDPYFGQMQAFIDAAEDDQGPVPASAIVDDDESIEVLSSFDDAVKSYALSWAIREASERSKKTIKKSAKQAETKARR</sequence>
<reference evidence="5" key="1">
    <citation type="submission" date="2016-10" db="EMBL/GenBank/DDBJ databases">
        <authorList>
            <person name="Jeantristanb JTB J.-T."/>
            <person name="Ricardo R."/>
        </authorList>
    </citation>
    <scope>NUCLEOTIDE SEQUENCE [LARGE SCALE GENOMIC DNA]</scope>
</reference>
<keyword evidence="5" id="KW-1185">Reference proteome</keyword>
<evidence type="ECO:0000256" key="1">
    <source>
        <dbReference type="SAM" id="MobiDB-lite"/>
    </source>
</evidence>
<feature type="region of interest" description="Disordered" evidence="1">
    <location>
        <begin position="1"/>
        <end position="27"/>
    </location>
</feature>
<feature type="domain" description="Oxidoreductase putative C-terminal" evidence="3">
    <location>
        <begin position="210"/>
        <end position="351"/>
    </location>
</feature>
<dbReference type="InterPro" id="IPR000683">
    <property type="entry name" value="Gfo/Idh/MocA-like_OxRdtase_N"/>
</dbReference>
<dbReference type="Pfam" id="PF01408">
    <property type="entry name" value="GFO_IDH_MocA"/>
    <property type="match status" value="1"/>
</dbReference>
<dbReference type="PANTHER" id="PTHR43249:SF1">
    <property type="entry name" value="D-GLUCOSIDE 3-DEHYDROGENASE"/>
    <property type="match status" value="1"/>
</dbReference>